<gene>
    <name evidence="2" type="ORF">E2F50_02300</name>
</gene>
<keyword evidence="1" id="KW-1133">Transmembrane helix</keyword>
<dbReference type="RefSeq" id="WP_133314440.1">
    <property type="nucleotide sequence ID" value="NZ_SMTL01000001.1"/>
</dbReference>
<dbReference type="OrthoDB" id="8401315at2"/>
<keyword evidence="3" id="KW-1185">Reference proteome</keyword>
<keyword evidence="1" id="KW-0812">Transmembrane</keyword>
<reference evidence="2 3" key="1">
    <citation type="submission" date="2019-03" db="EMBL/GenBank/DDBJ databases">
        <title>Rhizobium sp. nov., an bacterium isolated from biocrust in Mu Us Desert.</title>
        <authorList>
            <person name="Lixiong L."/>
        </authorList>
    </citation>
    <scope>NUCLEOTIDE SEQUENCE [LARGE SCALE GENOMIC DNA]</scope>
    <source>
        <strain evidence="2 3">SPY-1</strain>
    </source>
</reference>
<organism evidence="2 3">
    <name type="scientific">Rhizobium deserti</name>
    <dbReference type="NCBI Taxonomy" id="2547961"/>
    <lineage>
        <taxon>Bacteria</taxon>
        <taxon>Pseudomonadati</taxon>
        <taxon>Pseudomonadota</taxon>
        <taxon>Alphaproteobacteria</taxon>
        <taxon>Hyphomicrobiales</taxon>
        <taxon>Rhizobiaceae</taxon>
        <taxon>Rhizobium/Agrobacterium group</taxon>
        <taxon>Rhizobium</taxon>
    </lineage>
</organism>
<dbReference type="EMBL" id="SMTL01000001">
    <property type="protein sequence ID" value="TDK38992.1"/>
    <property type="molecule type" value="Genomic_DNA"/>
</dbReference>
<keyword evidence="1" id="KW-0472">Membrane</keyword>
<sequence length="65" mass="6807">MSAHTYAAMPPIEMASSSTTAHTLRPVFVTVITLKIVVSAFLLATVSLAPPVSAETRYMTVAAAN</sequence>
<evidence type="ECO:0000256" key="1">
    <source>
        <dbReference type="SAM" id="Phobius"/>
    </source>
</evidence>
<protein>
    <submittedName>
        <fullName evidence="2">Uncharacterized protein</fullName>
    </submittedName>
</protein>
<dbReference type="Proteomes" id="UP000295238">
    <property type="component" value="Unassembled WGS sequence"/>
</dbReference>
<accession>A0A4R5UM86</accession>
<evidence type="ECO:0000313" key="2">
    <source>
        <dbReference type="EMBL" id="TDK38992.1"/>
    </source>
</evidence>
<dbReference type="AlphaFoldDB" id="A0A4R5UM86"/>
<comment type="caution">
    <text evidence="2">The sequence shown here is derived from an EMBL/GenBank/DDBJ whole genome shotgun (WGS) entry which is preliminary data.</text>
</comment>
<feature type="transmembrane region" description="Helical" evidence="1">
    <location>
        <begin position="27"/>
        <end position="49"/>
    </location>
</feature>
<evidence type="ECO:0000313" key="3">
    <source>
        <dbReference type="Proteomes" id="UP000295238"/>
    </source>
</evidence>
<proteinExistence type="predicted"/>
<name>A0A4R5UM86_9HYPH</name>